<evidence type="ECO:0000313" key="2">
    <source>
        <dbReference type="Proteomes" id="UP001629235"/>
    </source>
</evidence>
<protein>
    <submittedName>
        <fullName evidence="1">Uncharacterized protein</fullName>
    </submittedName>
</protein>
<name>A0ACC7NRD3_9BURK</name>
<reference evidence="1 2" key="1">
    <citation type="journal article" date="2024" name="Chem. Sci.">
        <title>Discovery of megapolipeptins by genome mining of a Burkholderiales bacteria collection.</title>
        <authorList>
            <person name="Paulo B.S."/>
            <person name="Recchia M.J.J."/>
            <person name="Lee S."/>
            <person name="Fergusson C.H."/>
            <person name="Romanowski S.B."/>
            <person name="Hernandez A."/>
            <person name="Krull N."/>
            <person name="Liu D.Y."/>
            <person name="Cavanagh H."/>
            <person name="Bos A."/>
            <person name="Gray C.A."/>
            <person name="Murphy B.T."/>
            <person name="Linington R.G."/>
            <person name="Eustaquio A.S."/>
        </authorList>
    </citation>
    <scope>NUCLEOTIDE SEQUENCE [LARGE SCALE GENOMIC DNA]</scope>
    <source>
        <strain evidence="1 2">RL18-126-BIB-B</strain>
    </source>
</reference>
<feature type="non-terminal residue" evidence="1">
    <location>
        <position position="138"/>
    </location>
</feature>
<accession>A0ACC7NRD3</accession>
<dbReference type="Proteomes" id="UP001629235">
    <property type="component" value="Unassembled WGS sequence"/>
</dbReference>
<dbReference type="EMBL" id="JAQQDW010000295">
    <property type="protein sequence ID" value="MFM0109540.1"/>
    <property type="molecule type" value="Genomic_DNA"/>
</dbReference>
<keyword evidence="2" id="KW-1185">Reference proteome</keyword>
<organism evidence="1 2">
    <name type="scientific">Paraburkholderia rhynchosiae</name>
    <dbReference type="NCBI Taxonomy" id="487049"/>
    <lineage>
        <taxon>Bacteria</taxon>
        <taxon>Pseudomonadati</taxon>
        <taxon>Pseudomonadota</taxon>
        <taxon>Betaproteobacteria</taxon>
        <taxon>Burkholderiales</taxon>
        <taxon>Burkholderiaceae</taxon>
        <taxon>Paraburkholderia</taxon>
    </lineage>
</organism>
<comment type="caution">
    <text evidence="1">The sequence shown here is derived from an EMBL/GenBank/DDBJ whole genome shotgun (WGS) entry which is preliminary data.</text>
</comment>
<gene>
    <name evidence="1" type="ORF">PQR01_40885</name>
</gene>
<proteinExistence type="predicted"/>
<sequence>MIERTAFDKQDMTPRNSDPFLPFTRPYVAPDTDNDLSGDALSYESGYICTVTIADELIEKLRKAGEETEVQHHDNVQLTPKLESKPAAQPAPMSSAPTTRPTGTSDPKEKNKNNANDHEMLVNRLNKKPHIIEFKGVE</sequence>
<evidence type="ECO:0000313" key="1">
    <source>
        <dbReference type="EMBL" id="MFM0109540.1"/>
    </source>
</evidence>